<proteinExistence type="predicted"/>
<evidence type="ECO:0000313" key="2">
    <source>
        <dbReference type="Proteomes" id="UP000652761"/>
    </source>
</evidence>
<organism evidence="1 2">
    <name type="scientific">Colocasia esculenta</name>
    <name type="common">Wild taro</name>
    <name type="synonym">Arum esculentum</name>
    <dbReference type="NCBI Taxonomy" id="4460"/>
    <lineage>
        <taxon>Eukaryota</taxon>
        <taxon>Viridiplantae</taxon>
        <taxon>Streptophyta</taxon>
        <taxon>Embryophyta</taxon>
        <taxon>Tracheophyta</taxon>
        <taxon>Spermatophyta</taxon>
        <taxon>Magnoliopsida</taxon>
        <taxon>Liliopsida</taxon>
        <taxon>Araceae</taxon>
        <taxon>Aroideae</taxon>
        <taxon>Colocasieae</taxon>
        <taxon>Colocasia</taxon>
    </lineage>
</organism>
<sequence>MEERTVSLTRLWRLVDVEELAGLEVMSQQVISKLQHSRLRTRLERADVWWSSVLRTQFGDDAMEVA</sequence>
<evidence type="ECO:0000313" key="1">
    <source>
        <dbReference type="EMBL" id="MQL77279.1"/>
    </source>
</evidence>
<keyword evidence="2" id="KW-1185">Reference proteome</keyword>
<dbReference type="Proteomes" id="UP000652761">
    <property type="component" value="Unassembled WGS sequence"/>
</dbReference>
<accession>A0A843UAQ0</accession>
<gene>
    <name evidence="1" type="ORF">Taro_009697</name>
</gene>
<name>A0A843UAQ0_COLES</name>
<comment type="caution">
    <text evidence="1">The sequence shown here is derived from an EMBL/GenBank/DDBJ whole genome shotgun (WGS) entry which is preliminary data.</text>
</comment>
<dbReference type="EMBL" id="NMUH01000342">
    <property type="protein sequence ID" value="MQL77279.1"/>
    <property type="molecule type" value="Genomic_DNA"/>
</dbReference>
<protein>
    <submittedName>
        <fullName evidence="1">Uncharacterized protein</fullName>
    </submittedName>
</protein>
<dbReference type="AlphaFoldDB" id="A0A843UAQ0"/>
<reference evidence="1" key="1">
    <citation type="submission" date="2017-07" db="EMBL/GenBank/DDBJ databases">
        <title>Taro Niue Genome Assembly and Annotation.</title>
        <authorList>
            <person name="Atibalentja N."/>
            <person name="Keating K."/>
            <person name="Fields C.J."/>
        </authorList>
    </citation>
    <scope>NUCLEOTIDE SEQUENCE</scope>
    <source>
        <strain evidence="1">Niue_2</strain>
        <tissue evidence="1">Leaf</tissue>
    </source>
</reference>